<dbReference type="PANTHER" id="PTHR33988:SF2">
    <property type="entry name" value="ENDORIBONUCLEASE MAZF"/>
    <property type="match status" value="1"/>
</dbReference>
<sequence length="115" mass="12883">MTVKQFEIWVADLNPRMGTEAGKTRPVLIVQTNLLNKFEHPSTLICPITSNVLARAQILRVHLPEGAAGLTKDSDVMIDQLRAIDNQRLKKRIGILPAEFQLTVKECLRAVLDLL</sequence>
<organism evidence="2 3">
    <name type="scientific">Candidatus Thalassospirochaeta sargassi</name>
    <dbReference type="NCBI Taxonomy" id="3119039"/>
    <lineage>
        <taxon>Bacteria</taxon>
        <taxon>Pseudomonadati</taxon>
        <taxon>Spirochaetota</taxon>
        <taxon>Spirochaetia</taxon>
        <taxon>Spirochaetales</taxon>
        <taxon>Spirochaetaceae</taxon>
        <taxon>Candidatus Thalassospirochaeta</taxon>
    </lineage>
</organism>
<dbReference type="Proteomes" id="UP001221217">
    <property type="component" value="Unassembled WGS sequence"/>
</dbReference>
<dbReference type="GO" id="GO:0004521">
    <property type="term" value="F:RNA endonuclease activity"/>
    <property type="evidence" value="ECO:0007669"/>
    <property type="project" value="TreeGrafter"/>
</dbReference>
<dbReference type="PIRSF" id="PIRSF033490">
    <property type="entry name" value="MazF"/>
    <property type="match status" value="1"/>
</dbReference>
<evidence type="ECO:0000313" key="2">
    <source>
        <dbReference type="EMBL" id="MDC7228009.1"/>
    </source>
</evidence>
<dbReference type="InterPro" id="IPR011067">
    <property type="entry name" value="Plasmid_toxin/cell-grow_inhib"/>
</dbReference>
<dbReference type="Gene3D" id="2.30.30.110">
    <property type="match status" value="1"/>
</dbReference>
<name>A0AAJ1IGY7_9SPIO</name>
<keyword evidence="1" id="KW-0378">Hydrolase</keyword>
<comment type="similarity">
    <text evidence="1">Belongs to the PemK/MazF family.</text>
</comment>
<evidence type="ECO:0000256" key="1">
    <source>
        <dbReference type="PIRNR" id="PIRNR033490"/>
    </source>
</evidence>
<dbReference type="GO" id="GO:0016075">
    <property type="term" value="P:rRNA catabolic process"/>
    <property type="evidence" value="ECO:0007669"/>
    <property type="project" value="TreeGrafter"/>
</dbReference>
<dbReference type="GO" id="GO:0006402">
    <property type="term" value="P:mRNA catabolic process"/>
    <property type="evidence" value="ECO:0007669"/>
    <property type="project" value="TreeGrafter"/>
</dbReference>
<dbReference type="GO" id="GO:0016787">
    <property type="term" value="F:hydrolase activity"/>
    <property type="evidence" value="ECO:0007669"/>
    <property type="project" value="UniProtKB-KW"/>
</dbReference>
<dbReference type="AlphaFoldDB" id="A0AAJ1IGY7"/>
<comment type="caution">
    <text evidence="2">The sequence shown here is derived from an EMBL/GenBank/DDBJ whole genome shotgun (WGS) entry which is preliminary data.</text>
</comment>
<dbReference type="EMBL" id="JAQQAL010000038">
    <property type="protein sequence ID" value="MDC7228009.1"/>
    <property type="molecule type" value="Genomic_DNA"/>
</dbReference>
<dbReference type="Pfam" id="PF02452">
    <property type="entry name" value="PemK_toxin"/>
    <property type="match status" value="1"/>
</dbReference>
<dbReference type="SUPFAM" id="SSF50118">
    <property type="entry name" value="Cell growth inhibitor/plasmid maintenance toxic component"/>
    <property type="match status" value="1"/>
</dbReference>
<keyword evidence="1" id="KW-0255">Endonuclease</keyword>
<dbReference type="InterPro" id="IPR003477">
    <property type="entry name" value="PemK-like"/>
</dbReference>
<dbReference type="GO" id="GO:0003677">
    <property type="term" value="F:DNA binding"/>
    <property type="evidence" value="ECO:0007669"/>
    <property type="project" value="InterPro"/>
</dbReference>
<protein>
    <recommendedName>
        <fullName evidence="1">mRNA interferase</fullName>
        <ecNumber evidence="1">3.1.-.-</ecNumber>
    </recommendedName>
</protein>
<dbReference type="EC" id="3.1.-.-" evidence="1"/>
<reference evidence="2 3" key="1">
    <citation type="submission" date="2022-12" db="EMBL/GenBank/DDBJ databases">
        <title>Metagenome assembled genome from gulf of manar.</title>
        <authorList>
            <person name="Kohli P."/>
            <person name="Pk S."/>
            <person name="Venkata Ramana C."/>
            <person name="Sasikala C."/>
        </authorList>
    </citation>
    <scope>NUCLEOTIDE SEQUENCE [LARGE SCALE GENOMIC DNA]</scope>
    <source>
        <strain evidence="2">JB008</strain>
    </source>
</reference>
<gene>
    <name evidence="2" type="ORF">PQJ61_14695</name>
</gene>
<proteinExistence type="inferred from homology"/>
<dbReference type="PANTHER" id="PTHR33988">
    <property type="entry name" value="ENDORIBONUCLEASE MAZF-RELATED"/>
    <property type="match status" value="1"/>
</dbReference>
<evidence type="ECO:0000313" key="3">
    <source>
        <dbReference type="Proteomes" id="UP001221217"/>
    </source>
</evidence>
<accession>A0AAJ1IGY7</accession>
<comment type="function">
    <text evidence="1">Toxic component of a type II toxin-antitoxin (TA) system.</text>
</comment>
<keyword evidence="1" id="KW-0540">Nuclease</keyword>